<protein>
    <submittedName>
        <fullName evidence="2">NAD-dependent epimerase/dehydratase family protein</fullName>
    </submittedName>
</protein>
<keyword evidence="3" id="KW-1185">Reference proteome</keyword>
<dbReference type="InterPro" id="IPR036291">
    <property type="entry name" value="NAD(P)-bd_dom_sf"/>
</dbReference>
<evidence type="ECO:0000313" key="3">
    <source>
        <dbReference type="Proteomes" id="UP001596306"/>
    </source>
</evidence>
<reference evidence="3" key="1">
    <citation type="journal article" date="2019" name="Int. J. Syst. Evol. Microbiol.">
        <title>The Global Catalogue of Microorganisms (GCM) 10K type strain sequencing project: providing services to taxonomists for standard genome sequencing and annotation.</title>
        <authorList>
            <consortium name="The Broad Institute Genomics Platform"/>
            <consortium name="The Broad Institute Genome Sequencing Center for Infectious Disease"/>
            <person name="Wu L."/>
            <person name="Ma J."/>
        </authorList>
    </citation>
    <scope>NUCLEOTIDE SEQUENCE [LARGE SCALE GENOMIC DNA]</scope>
    <source>
        <strain evidence="3">CCUG 43304</strain>
    </source>
</reference>
<evidence type="ECO:0000313" key="2">
    <source>
        <dbReference type="EMBL" id="MFC6357356.1"/>
    </source>
</evidence>
<organism evidence="2 3">
    <name type="scientific">Luethyella okanaganae</name>
    <dbReference type="NCBI Taxonomy" id="69372"/>
    <lineage>
        <taxon>Bacteria</taxon>
        <taxon>Bacillati</taxon>
        <taxon>Actinomycetota</taxon>
        <taxon>Actinomycetes</taxon>
        <taxon>Micrococcales</taxon>
        <taxon>Microbacteriaceae</taxon>
        <taxon>Luethyella</taxon>
    </lineage>
</organism>
<sequence length="304" mass="32807">MARHLVVGTGLIGRELAEQLVARGDTVIAASRSGTVVAGADAMRLDAADADAFGAAAVGADTIFLCTNPPYPAWATDWPPVFVAAIEAARRSGAGLVLMGNLYAYGVPDGPMTERTPLHPAETKGEVRRDGWFVARAAHERGELRAVEVRASDYFGPNAKGTAHLGESFFRAVLNSKKAMVVGDPIAPHSWSYLPDIATTLVAAADFSSEWGRVWHVPSNEPLSRTEIAAQVNARYGTSGRVAGYPPWMLRTLGRFNPTMREVEASSYQFRMPFVIDSAETERLLGVSATPWPEALFRTADSYR</sequence>
<dbReference type="EMBL" id="JBHSTP010000004">
    <property type="protein sequence ID" value="MFC6357356.1"/>
    <property type="molecule type" value="Genomic_DNA"/>
</dbReference>
<dbReference type="Gene3D" id="3.40.50.720">
    <property type="entry name" value="NAD(P)-binding Rossmann-like Domain"/>
    <property type="match status" value="1"/>
</dbReference>
<name>A0ABW1VHF8_9MICO</name>
<dbReference type="InterPro" id="IPR001509">
    <property type="entry name" value="Epimerase_deHydtase"/>
</dbReference>
<dbReference type="Proteomes" id="UP001596306">
    <property type="component" value="Unassembled WGS sequence"/>
</dbReference>
<dbReference type="RefSeq" id="WP_386733093.1">
    <property type="nucleotide sequence ID" value="NZ_JBHSTP010000004.1"/>
</dbReference>
<feature type="domain" description="NAD-dependent epimerase/dehydratase" evidence="1">
    <location>
        <begin position="8"/>
        <end position="207"/>
    </location>
</feature>
<accession>A0ABW1VHF8</accession>
<gene>
    <name evidence="2" type="ORF">ACFQB0_14690</name>
</gene>
<dbReference type="Pfam" id="PF01370">
    <property type="entry name" value="Epimerase"/>
    <property type="match status" value="1"/>
</dbReference>
<dbReference type="SUPFAM" id="SSF51735">
    <property type="entry name" value="NAD(P)-binding Rossmann-fold domains"/>
    <property type="match status" value="1"/>
</dbReference>
<comment type="caution">
    <text evidence="2">The sequence shown here is derived from an EMBL/GenBank/DDBJ whole genome shotgun (WGS) entry which is preliminary data.</text>
</comment>
<evidence type="ECO:0000259" key="1">
    <source>
        <dbReference type="Pfam" id="PF01370"/>
    </source>
</evidence>
<proteinExistence type="predicted"/>